<keyword evidence="4" id="KW-0963">Cytoplasm</keyword>
<comment type="caution">
    <text evidence="5">The sequence shown here is derived from an EMBL/GenBank/DDBJ whole genome shotgun (WGS) entry which is preliminary data.</text>
</comment>
<organism evidence="5 6">
    <name type="scientific">Formosimonas limnophila</name>
    <dbReference type="NCBI Taxonomy" id="1384487"/>
    <lineage>
        <taxon>Bacteria</taxon>
        <taxon>Pseudomonadati</taxon>
        <taxon>Pseudomonadota</taxon>
        <taxon>Betaproteobacteria</taxon>
        <taxon>Burkholderiales</taxon>
        <taxon>Burkholderiaceae</taxon>
        <taxon>Formosimonas</taxon>
    </lineage>
</organism>
<accession>A0A8J3CK69</accession>
<reference evidence="5" key="1">
    <citation type="journal article" date="2014" name="Int. J. Syst. Evol. Microbiol.">
        <title>Complete genome sequence of Corynebacterium casei LMG S-19264T (=DSM 44701T), isolated from a smear-ripened cheese.</title>
        <authorList>
            <consortium name="US DOE Joint Genome Institute (JGI-PGF)"/>
            <person name="Walter F."/>
            <person name="Albersmeier A."/>
            <person name="Kalinowski J."/>
            <person name="Ruckert C."/>
        </authorList>
    </citation>
    <scope>NUCLEOTIDE SEQUENCE</scope>
    <source>
        <strain evidence="5">KCTC 32501</strain>
    </source>
</reference>
<dbReference type="EC" id="3.6.1.9" evidence="4"/>
<comment type="similarity">
    <text evidence="4">Belongs to the Maf family. YhdE subfamily.</text>
</comment>
<dbReference type="Pfam" id="PF02545">
    <property type="entry name" value="Maf"/>
    <property type="match status" value="1"/>
</dbReference>
<evidence type="ECO:0000256" key="1">
    <source>
        <dbReference type="ARBA" id="ARBA00001968"/>
    </source>
</evidence>
<dbReference type="AlphaFoldDB" id="A0A8J3CK69"/>
<feature type="site" description="Important for substrate specificity" evidence="4">
    <location>
        <position position="85"/>
    </location>
</feature>
<dbReference type="Gene3D" id="3.90.950.10">
    <property type="match status" value="1"/>
</dbReference>
<dbReference type="PANTHER" id="PTHR43213">
    <property type="entry name" value="BIFUNCTIONAL DTTP/UTP PYROPHOSPHATASE/METHYLTRANSFERASE PROTEIN-RELATED"/>
    <property type="match status" value="1"/>
</dbReference>
<evidence type="ECO:0000313" key="6">
    <source>
        <dbReference type="Proteomes" id="UP000614287"/>
    </source>
</evidence>
<feature type="active site" description="Proton acceptor" evidence="4">
    <location>
        <position position="84"/>
    </location>
</feature>
<dbReference type="GO" id="GO:0005737">
    <property type="term" value="C:cytoplasm"/>
    <property type="evidence" value="ECO:0007669"/>
    <property type="project" value="UniProtKB-SubCell"/>
</dbReference>
<dbReference type="Proteomes" id="UP000614287">
    <property type="component" value="Unassembled WGS sequence"/>
</dbReference>
<gene>
    <name evidence="5" type="ORF">GCM10009007_06800</name>
</gene>
<sequence>MPSSFPAIYLASTSPRRAQLLEQIGVPFEIIRPDDSEAAELLEAELPNEPALDYVRRVCRAKAFASFAQISAHQLPTRPILCADTTVALNDRIFGKPANATDVHTMLNQLSGKTHQTHTAIAVVHDGQLIERVVTSDVTFRLLTTEDIDVYIASGEPFGKAGAYAIQGLSACFISHLSGSFSAVMGLPLFEVADILQNLHAPTP</sequence>
<keyword evidence="6" id="KW-1185">Reference proteome</keyword>
<keyword evidence="3 4" id="KW-0546">Nucleotide metabolism</keyword>
<feature type="site" description="Important for substrate specificity" evidence="4">
    <location>
        <position position="16"/>
    </location>
</feature>
<protein>
    <recommendedName>
        <fullName evidence="4">dTTP/UTP pyrophosphatase</fullName>
        <shortName evidence="4">dTTPase/UTPase</shortName>
        <ecNumber evidence="4">3.6.1.9</ecNumber>
    </recommendedName>
    <alternativeName>
        <fullName evidence="4">Nucleoside triphosphate pyrophosphatase</fullName>
    </alternativeName>
    <alternativeName>
        <fullName evidence="4">Nucleotide pyrophosphatase</fullName>
        <shortName evidence="4">Nucleotide PPase</shortName>
    </alternativeName>
</protein>
<dbReference type="InterPro" id="IPR029001">
    <property type="entry name" value="ITPase-like_fam"/>
</dbReference>
<dbReference type="PANTHER" id="PTHR43213:SF5">
    <property type="entry name" value="BIFUNCTIONAL DTTP_UTP PYROPHOSPHATASE_METHYLTRANSFERASE PROTEIN-RELATED"/>
    <property type="match status" value="1"/>
</dbReference>
<dbReference type="PIRSF" id="PIRSF006305">
    <property type="entry name" value="Maf"/>
    <property type="match status" value="1"/>
</dbReference>
<dbReference type="GO" id="GO:0047429">
    <property type="term" value="F:nucleoside triphosphate diphosphatase activity"/>
    <property type="evidence" value="ECO:0007669"/>
    <property type="project" value="UniProtKB-EC"/>
</dbReference>
<feature type="site" description="Important for substrate specificity" evidence="4">
    <location>
        <position position="167"/>
    </location>
</feature>
<dbReference type="CDD" id="cd00555">
    <property type="entry name" value="Maf"/>
    <property type="match status" value="1"/>
</dbReference>
<dbReference type="RefSeq" id="WP_189491623.1">
    <property type="nucleotide sequence ID" value="NZ_BMZG01000003.1"/>
</dbReference>
<reference evidence="5" key="2">
    <citation type="submission" date="2020-09" db="EMBL/GenBank/DDBJ databases">
        <authorList>
            <person name="Sun Q."/>
            <person name="Kim S."/>
        </authorList>
    </citation>
    <scope>NUCLEOTIDE SEQUENCE</scope>
    <source>
        <strain evidence="5">KCTC 32501</strain>
    </source>
</reference>
<dbReference type="NCBIfam" id="TIGR00172">
    <property type="entry name" value="maf"/>
    <property type="match status" value="1"/>
</dbReference>
<evidence type="ECO:0000256" key="2">
    <source>
        <dbReference type="ARBA" id="ARBA00022801"/>
    </source>
</evidence>
<proteinExistence type="inferred from homology"/>
<evidence type="ECO:0000256" key="3">
    <source>
        <dbReference type="ARBA" id="ARBA00023080"/>
    </source>
</evidence>
<comment type="function">
    <text evidence="4">Nucleoside triphosphate pyrophosphatase that hydrolyzes dTTP and UTP. May have a dual role in cell division arrest and in preventing the incorporation of modified nucleotides into cellular nucleic acids.</text>
</comment>
<comment type="caution">
    <text evidence="4">Lacks conserved residue(s) required for the propagation of feature annotation.</text>
</comment>
<evidence type="ECO:0000313" key="5">
    <source>
        <dbReference type="EMBL" id="GHA68679.1"/>
    </source>
</evidence>
<evidence type="ECO:0000256" key="4">
    <source>
        <dbReference type="HAMAP-Rule" id="MF_00528"/>
    </source>
</evidence>
<dbReference type="GO" id="GO:0009117">
    <property type="term" value="P:nucleotide metabolic process"/>
    <property type="evidence" value="ECO:0007669"/>
    <property type="project" value="UniProtKB-KW"/>
</dbReference>
<comment type="subcellular location">
    <subcellularLocation>
        <location evidence="4">Cytoplasm</location>
    </subcellularLocation>
</comment>
<dbReference type="SUPFAM" id="SSF52972">
    <property type="entry name" value="ITPase-like"/>
    <property type="match status" value="1"/>
</dbReference>
<comment type="catalytic activity">
    <reaction evidence="4">
        <text>UTP + H2O = UMP + diphosphate + H(+)</text>
        <dbReference type="Rhea" id="RHEA:29395"/>
        <dbReference type="ChEBI" id="CHEBI:15377"/>
        <dbReference type="ChEBI" id="CHEBI:15378"/>
        <dbReference type="ChEBI" id="CHEBI:33019"/>
        <dbReference type="ChEBI" id="CHEBI:46398"/>
        <dbReference type="ChEBI" id="CHEBI:57865"/>
        <dbReference type="EC" id="3.6.1.9"/>
    </reaction>
</comment>
<comment type="catalytic activity">
    <reaction evidence="4">
        <text>dTTP + H2O = dTMP + diphosphate + H(+)</text>
        <dbReference type="Rhea" id="RHEA:28534"/>
        <dbReference type="ChEBI" id="CHEBI:15377"/>
        <dbReference type="ChEBI" id="CHEBI:15378"/>
        <dbReference type="ChEBI" id="CHEBI:33019"/>
        <dbReference type="ChEBI" id="CHEBI:37568"/>
        <dbReference type="ChEBI" id="CHEBI:63528"/>
        <dbReference type="EC" id="3.6.1.9"/>
    </reaction>
</comment>
<keyword evidence="2 4" id="KW-0378">Hydrolase</keyword>
<dbReference type="InterPro" id="IPR003697">
    <property type="entry name" value="Maf-like"/>
</dbReference>
<comment type="cofactor">
    <cofactor evidence="1 4">
        <name>a divalent metal cation</name>
        <dbReference type="ChEBI" id="CHEBI:60240"/>
    </cofactor>
</comment>
<dbReference type="HAMAP" id="MF_00528">
    <property type="entry name" value="Maf"/>
    <property type="match status" value="1"/>
</dbReference>
<name>A0A8J3CK69_9BURK</name>
<dbReference type="EMBL" id="BMZG01000003">
    <property type="protein sequence ID" value="GHA68679.1"/>
    <property type="molecule type" value="Genomic_DNA"/>
</dbReference>